<comment type="caution">
    <text evidence="2">The sequence shown here is derived from an EMBL/GenBank/DDBJ whole genome shotgun (WGS) entry which is preliminary data.</text>
</comment>
<dbReference type="AlphaFoldDB" id="A0A2N3X1B2"/>
<reference evidence="2 3" key="1">
    <citation type="submission" date="2017-12" db="EMBL/GenBank/DDBJ databases">
        <title>Sequencing the genomes of 1000 Actinobacteria strains.</title>
        <authorList>
            <person name="Klenk H.-P."/>
        </authorList>
    </citation>
    <scope>NUCLEOTIDE SEQUENCE [LARGE SCALE GENOMIC DNA]</scope>
    <source>
        <strain evidence="2 3">DSM 45165</strain>
    </source>
</reference>
<keyword evidence="3" id="KW-1185">Reference proteome</keyword>
<gene>
    <name evidence="2" type="ORF">ATK30_0914</name>
</gene>
<evidence type="ECO:0000313" key="3">
    <source>
        <dbReference type="Proteomes" id="UP000233750"/>
    </source>
</evidence>
<accession>A0A2N3X1B2</accession>
<dbReference type="Proteomes" id="UP000233750">
    <property type="component" value="Unassembled WGS sequence"/>
</dbReference>
<name>A0A2N3X1B2_9PSEU</name>
<evidence type="ECO:0000256" key="1">
    <source>
        <dbReference type="SAM" id="Phobius"/>
    </source>
</evidence>
<dbReference type="OrthoDB" id="4870475at2"/>
<dbReference type="EMBL" id="PJMY01000002">
    <property type="protein sequence ID" value="PKV99917.1"/>
    <property type="molecule type" value="Genomic_DNA"/>
</dbReference>
<dbReference type="RefSeq" id="WP_101434407.1">
    <property type="nucleotide sequence ID" value="NZ_PJMY01000002.1"/>
</dbReference>
<protein>
    <submittedName>
        <fullName evidence="2">Uncharacterized protein</fullName>
    </submittedName>
</protein>
<keyword evidence="1" id="KW-1133">Transmembrane helix</keyword>
<sequence length="81" mass="8574">MCWNLGNVPVIGGTLAELPWLVDSGSLLLMVELGIAWRAVRFSTRSGRTARLAGSDCRGLLVVLLISIPVGVTPAHLHAPT</sequence>
<feature type="transmembrane region" description="Helical" evidence="1">
    <location>
        <begin position="60"/>
        <end position="79"/>
    </location>
</feature>
<keyword evidence="1" id="KW-0472">Membrane</keyword>
<organism evidence="2 3">
    <name type="scientific">Amycolatopsis echigonensis</name>
    <dbReference type="NCBI Taxonomy" id="2576905"/>
    <lineage>
        <taxon>Bacteria</taxon>
        <taxon>Bacillati</taxon>
        <taxon>Actinomycetota</taxon>
        <taxon>Actinomycetes</taxon>
        <taxon>Pseudonocardiales</taxon>
        <taxon>Pseudonocardiaceae</taxon>
        <taxon>Amycolatopsis</taxon>
    </lineage>
</organism>
<keyword evidence="1" id="KW-0812">Transmembrane</keyword>
<proteinExistence type="predicted"/>
<feature type="transmembrane region" description="Helical" evidence="1">
    <location>
        <begin position="20"/>
        <end position="40"/>
    </location>
</feature>
<evidence type="ECO:0000313" key="2">
    <source>
        <dbReference type="EMBL" id="PKV99917.1"/>
    </source>
</evidence>